<name>A0A3E2NHQ8_9FIRM</name>
<reference evidence="7 10" key="2">
    <citation type="journal article" date="2024" name="Int. J. Syst. Evol. Microbiol.">
        <title>Lacrimispora brassicae sp. nov. isolated from fermented cabbage, and proposal of Clostridium indicum Gundawar et al. 2019 and Clostridium methoxybenzovorans Mechichi et al. 1999 as heterotypic synonyms of Lacrimispora amygdalina (Parshina et al. 2003) Haas and Blanchard 2020 and Lacrimispora indolis (McClung and McCoy 1957) Haas and Blanchard 2020, respectively.</title>
        <authorList>
            <person name="Kobayashi H."/>
            <person name="Tanizawa Y."/>
            <person name="Sakamoto M."/>
            <person name="Ohkuma M."/>
            <person name="Tohno M."/>
        </authorList>
    </citation>
    <scope>NUCLEOTIDE SEQUENCE [LARGE SCALE GENOMIC DNA]</scope>
    <source>
        <strain evidence="7 10">DSM 12857</strain>
    </source>
</reference>
<evidence type="ECO:0000313" key="9">
    <source>
        <dbReference type="Proteomes" id="UP000260680"/>
    </source>
</evidence>
<evidence type="ECO:0000256" key="3">
    <source>
        <dbReference type="ARBA" id="ARBA00022801"/>
    </source>
</evidence>
<evidence type="ECO:0000256" key="2">
    <source>
        <dbReference type="ARBA" id="ARBA00022723"/>
    </source>
</evidence>
<dbReference type="PRINTS" id="PR01576">
    <property type="entry name" value="PDEFORMYLASE"/>
</dbReference>
<dbReference type="EMBL" id="BRPJ01000029">
    <property type="protein sequence ID" value="GLB29565.1"/>
    <property type="molecule type" value="Genomic_DNA"/>
</dbReference>
<sequence length="164" mass="18296">MAIRKIRTIGDEILRKKCKPVKEITPRITDLIKDMFETMYEANGVGLAAPQVGILKQIVVIDVEDGNQYVLINPEIIETDGEQTGPEGCLSVPGKSGTVTRPNHVKVRAFDADMQPFELVGEELLARAICHECDHLSGELFVDKVEGEIEDVTLEEENEEVEEY</sequence>
<dbReference type="GO" id="GO:0042586">
    <property type="term" value="F:peptide deformylase activity"/>
    <property type="evidence" value="ECO:0007669"/>
    <property type="project" value="UniProtKB-UniRule"/>
</dbReference>
<reference evidence="8 9" key="1">
    <citation type="submission" date="2018-07" db="EMBL/GenBank/DDBJ databases">
        <title>New species, Clostridium PI-S10-A1B.</title>
        <authorList>
            <person name="Krishna G."/>
            <person name="Summeta K."/>
            <person name="Shikha S."/>
            <person name="Prabhu P.B."/>
            <person name="Suresh K."/>
        </authorList>
    </citation>
    <scope>NUCLEOTIDE SEQUENCE [LARGE SCALE GENOMIC DNA]</scope>
    <source>
        <strain evidence="8 9">PI-S10-A1B</strain>
    </source>
</reference>
<evidence type="ECO:0000256" key="1">
    <source>
        <dbReference type="ARBA" id="ARBA00010759"/>
    </source>
</evidence>
<comment type="caution">
    <text evidence="8">The sequence shown here is derived from an EMBL/GenBank/DDBJ whole genome shotgun (WGS) entry which is preliminary data.</text>
</comment>
<comment type="similarity">
    <text evidence="1 6">Belongs to the polypeptide deformylase family.</text>
</comment>
<evidence type="ECO:0000256" key="5">
    <source>
        <dbReference type="ARBA" id="ARBA00023004"/>
    </source>
</evidence>
<dbReference type="Pfam" id="PF01327">
    <property type="entry name" value="Pep_deformylase"/>
    <property type="match status" value="1"/>
</dbReference>
<keyword evidence="2 6" id="KW-0479">Metal-binding</keyword>
<evidence type="ECO:0000313" key="10">
    <source>
        <dbReference type="Proteomes" id="UP001419084"/>
    </source>
</evidence>
<gene>
    <name evidence="6 8" type="primary">def</name>
    <name evidence="7" type="synonym">def2_1</name>
    <name evidence="8" type="ORF">DS742_03035</name>
    <name evidence="7" type="ORF">LAD12857_14880</name>
</gene>
<dbReference type="Proteomes" id="UP000260680">
    <property type="component" value="Unassembled WGS sequence"/>
</dbReference>
<dbReference type="PIRSF" id="PIRSF004749">
    <property type="entry name" value="Pep_def"/>
    <property type="match status" value="1"/>
</dbReference>
<keyword evidence="5 6" id="KW-0408">Iron</keyword>
<dbReference type="NCBIfam" id="NF001159">
    <property type="entry name" value="PRK00150.1-3"/>
    <property type="match status" value="1"/>
</dbReference>
<dbReference type="InterPro" id="IPR023635">
    <property type="entry name" value="Peptide_deformylase"/>
</dbReference>
<dbReference type="SUPFAM" id="SSF56420">
    <property type="entry name" value="Peptide deformylase"/>
    <property type="match status" value="1"/>
</dbReference>
<dbReference type="NCBIfam" id="TIGR00079">
    <property type="entry name" value="pept_deformyl"/>
    <property type="match status" value="1"/>
</dbReference>
<dbReference type="CDD" id="cd00487">
    <property type="entry name" value="Pep_deformylase"/>
    <property type="match status" value="1"/>
</dbReference>
<accession>A0A3E2NHQ8</accession>
<feature type="binding site" evidence="6">
    <location>
        <position position="89"/>
    </location>
    <ligand>
        <name>Fe cation</name>
        <dbReference type="ChEBI" id="CHEBI:24875"/>
    </ligand>
</feature>
<protein>
    <recommendedName>
        <fullName evidence="6">Peptide deformylase</fullName>
        <shortName evidence="6">PDF</shortName>
        <ecNumber evidence="6">3.5.1.88</ecNumber>
    </recommendedName>
    <alternativeName>
        <fullName evidence="6">Polypeptide deformylase</fullName>
    </alternativeName>
</protein>
<dbReference type="HAMAP" id="MF_00163">
    <property type="entry name" value="Pep_deformylase"/>
    <property type="match status" value="1"/>
</dbReference>
<dbReference type="GO" id="GO:0046872">
    <property type="term" value="F:metal ion binding"/>
    <property type="evidence" value="ECO:0007669"/>
    <property type="project" value="UniProtKB-KW"/>
</dbReference>
<keyword evidence="10" id="KW-1185">Reference proteome</keyword>
<comment type="cofactor">
    <cofactor evidence="6">
        <name>Fe(2+)</name>
        <dbReference type="ChEBI" id="CHEBI:29033"/>
    </cofactor>
    <text evidence="6">Binds 1 Fe(2+) ion.</text>
</comment>
<keyword evidence="3 6" id="KW-0378">Hydrolase</keyword>
<evidence type="ECO:0000313" key="8">
    <source>
        <dbReference type="EMBL" id="RFZ80505.1"/>
    </source>
</evidence>
<evidence type="ECO:0000256" key="6">
    <source>
        <dbReference type="HAMAP-Rule" id="MF_00163"/>
    </source>
</evidence>
<dbReference type="EMBL" id="QOHO01000011">
    <property type="protein sequence ID" value="RFZ80505.1"/>
    <property type="molecule type" value="Genomic_DNA"/>
</dbReference>
<feature type="active site" evidence="6">
    <location>
        <position position="132"/>
    </location>
</feature>
<dbReference type="RefSeq" id="WP_117415552.1">
    <property type="nucleotide sequence ID" value="NZ_BRPJ01000029.1"/>
</dbReference>
<dbReference type="Proteomes" id="UP001419084">
    <property type="component" value="Unassembled WGS sequence"/>
</dbReference>
<comment type="function">
    <text evidence="6">Removes the formyl group from the N-terminal Met of newly synthesized proteins. Requires at least a dipeptide for an efficient rate of reaction. N-terminal L-methionine is a prerequisite for activity but the enzyme has broad specificity at other positions.</text>
</comment>
<dbReference type="PANTHER" id="PTHR10458">
    <property type="entry name" value="PEPTIDE DEFORMYLASE"/>
    <property type="match status" value="1"/>
</dbReference>
<dbReference type="PANTHER" id="PTHR10458:SF22">
    <property type="entry name" value="PEPTIDE DEFORMYLASE"/>
    <property type="match status" value="1"/>
</dbReference>
<comment type="catalytic activity">
    <reaction evidence="6">
        <text>N-terminal N-formyl-L-methionyl-[peptide] + H2O = N-terminal L-methionyl-[peptide] + formate</text>
        <dbReference type="Rhea" id="RHEA:24420"/>
        <dbReference type="Rhea" id="RHEA-COMP:10639"/>
        <dbReference type="Rhea" id="RHEA-COMP:10640"/>
        <dbReference type="ChEBI" id="CHEBI:15377"/>
        <dbReference type="ChEBI" id="CHEBI:15740"/>
        <dbReference type="ChEBI" id="CHEBI:49298"/>
        <dbReference type="ChEBI" id="CHEBI:64731"/>
        <dbReference type="EC" id="3.5.1.88"/>
    </reaction>
</comment>
<dbReference type="InterPro" id="IPR036821">
    <property type="entry name" value="Peptide_deformylase_sf"/>
</dbReference>
<dbReference type="FunFam" id="3.90.45.10:FF:000005">
    <property type="entry name" value="Peptide deformylase"/>
    <property type="match status" value="1"/>
</dbReference>
<feature type="binding site" evidence="6">
    <location>
        <position position="135"/>
    </location>
    <ligand>
        <name>Fe cation</name>
        <dbReference type="ChEBI" id="CHEBI:24875"/>
    </ligand>
</feature>
<organism evidence="8 9">
    <name type="scientific">Lacrimispora amygdalina</name>
    <dbReference type="NCBI Taxonomy" id="253257"/>
    <lineage>
        <taxon>Bacteria</taxon>
        <taxon>Bacillati</taxon>
        <taxon>Bacillota</taxon>
        <taxon>Clostridia</taxon>
        <taxon>Lachnospirales</taxon>
        <taxon>Lachnospiraceae</taxon>
        <taxon>Lacrimispora</taxon>
    </lineage>
</organism>
<feature type="binding site" evidence="6">
    <location>
        <position position="131"/>
    </location>
    <ligand>
        <name>Fe cation</name>
        <dbReference type="ChEBI" id="CHEBI:24875"/>
    </ligand>
</feature>
<keyword evidence="4 6" id="KW-0648">Protein biosynthesis</keyword>
<proteinExistence type="inferred from homology"/>
<evidence type="ECO:0000313" key="7">
    <source>
        <dbReference type="EMBL" id="GLB29565.1"/>
    </source>
</evidence>
<dbReference type="EC" id="3.5.1.88" evidence="6"/>
<dbReference type="Gene3D" id="3.90.45.10">
    <property type="entry name" value="Peptide deformylase"/>
    <property type="match status" value="1"/>
</dbReference>
<dbReference type="GO" id="GO:0006412">
    <property type="term" value="P:translation"/>
    <property type="evidence" value="ECO:0007669"/>
    <property type="project" value="UniProtKB-UniRule"/>
</dbReference>
<dbReference type="AlphaFoldDB" id="A0A3E2NHQ8"/>
<dbReference type="OrthoDB" id="9784988at2"/>
<evidence type="ECO:0000256" key="4">
    <source>
        <dbReference type="ARBA" id="ARBA00022917"/>
    </source>
</evidence>